<organism evidence="1 2">
    <name type="scientific">Sphaerodactylus townsendi</name>
    <dbReference type="NCBI Taxonomy" id="933632"/>
    <lineage>
        <taxon>Eukaryota</taxon>
        <taxon>Metazoa</taxon>
        <taxon>Chordata</taxon>
        <taxon>Craniata</taxon>
        <taxon>Vertebrata</taxon>
        <taxon>Euteleostomi</taxon>
        <taxon>Lepidosauria</taxon>
        <taxon>Squamata</taxon>
        <taxon>Bifurcata</taxon>
        <taxon>Gekkota</taxon>
        <taxon>Sphaerodactylidae</taxon>
        <taxon>Sphaerodactylus</taxon>
    </lineage>
</organism>
<comment type="caution">
    <text evidence="1">The sequence shown here is derived from an EMBL/GenBank/DDBJ whole genome shotgun (WGS) entry which is preliminary data.</text>
</comment>
<name>A0ACB8ETV3_9SAUR</name>
<gene>
    <name evidence="1" type="ORF">K3G42_027518</name>
</gene>
<dbReference type="EMBL" id="CM037620">
    <property type="protein sequence ID" value="KAH7995669.1"/>
    <property type="molecule type" value="Genomic_DNA"/>
</dbReference>
<proteinExistence type="predicted"/>
<dbReference type="Proteomes" id="UP000827872">
    <property type="component" value="Linkage Group LG07"/>
</dbReference>
<accession>A0ACB8ETV3</accession>
<evidence type="ECO:0000313" key="2">
    <source>
        <dbReference type="Proteomes" id="UP000827872"/>
    </source>
</evidence>
<protein>
    <submittedName>
        <fullName evidence="1">Uncharacterized protein</fullName>
    </submittedName>
</protein>
<keyword evidence="2" id="KW-1185">Reference proteome</keyword>
<sequence length="577" mass="63798">MDSLRDLVSAVRSLLHPLDWPCAGTAVGGGPKGVGAWKEGLGELPFQGEAHSCGRCKGKESPESSLPAPSMASLLLLPLILGVLNLPPSTTRASPKAPNGTAGQTQVTLAVVLPEGNLSYPWAWPRVRPALALALETLQPDLEEAGLSVRPVFASSDLNGSCSGDLVLKEIMKLKIFQDPDVLLGVGCNAPIHLVGTWAYTKWNLLLLSAGYYNSRPYFTTMVHARPLWSQLSNFLPLLHQHFNWGSRTVFALSLPKDGFQFLLELHHADWQQLLKSFPASTIVYSKPERAVEFIRAYGKVVYMFGSLEMLQQVIGLAQAQNMTNGDYVFFYVDILEESLKAEGHREAAKPWQSKEGQDGGGLREAFQTVLMITSNALQTSEYQRFHSQVLLRAQKDHGVELGDSLRKNMLAAYYHDVVLLYFRALNETLREGGTKRDTSRILEKMRNLKTIQGVTGTVSINIENIREMDFAIWTMADVESGEYQVVGRYMASEKQIKWQGTIHWKKGGPPLDNLSSVSGMNNVTYAQDLITSWNGELIYRQAVQPFIGLRSLFASITGNYGSLNSSTGVVNNHLEL</sequence>
<evidence type="ECO:0000313" key="1">
    <source>
        <dbReference type="EMBL" id="KAH7995669.1"/>
    </source>
</evidence>
<reference evidence="1" key="1">
    <citation type="submission" date="2021-08" db="EMBL/GenBank/DDBJ databases">
        <title>The first chromosome-level gecko genome reveals the dynamic sex chromosomes of Neotropical dwarf geckos (Sphaerodactylidae: Sphaerodactylus).</title>
        <authorList>
            <person name="Pinto B.J."/>
            <person name="Keating S.E."/>
            <person name="Gamble T."/>
        </authorList>
    </citation>
    <scope>NUCLEOTIDE SEQUENCE</scope>
    <source>
        <strain evidence="1">TG3544</strain>
    </source>
</reference>